<feature type="domain" description="Pyrrolo-quinoline quinone repeat" evidence="5">
    <location>
        <begin position="44"/>
        <end position="632"/>
    </location>
</feature>
<dbReference type="SUPFAM" id="SSF50998">
    <property type="entry name" value="Quinoprotein alcohol dehydrogenase-like"/>
    <property type="match status" value="1"/>
</dbReference>
<feature type="signal peptide" evidence="4">
    <location>
        <begin position="1"/>
        <end position="25"/>
    </location>
</feature>
<dbReference type="CDD" id="cd10280">
    <property type="entry name" value="PQQ_mGDH"/>
    <property type="match status" value="1"/>
</dbReference>
<comment type="similarity">
    <text evidence="2">Belongs to the bacterial PQQ dehydrogenase family.</text>
</comment>
<evidence type="ECO:0000256" key="3">
    <source>
        <dbReference type="ARBA" id="ARBA00023002"/>
    </source>
</evidence>
<dbReference type="Proteomes" id="UP000537130">
    <property type="component" value="Unassembled WGS sequence"/>
</dbReference>
<dbReference type="GO" id="GO:0016020">
    <property type="term" value="C:membrane"/>
    <property type="evidence" value="ECO:0007669"/>
    <property type="project" value="InterPro"/>
</dbReference>
<name>A0A7W4Z4X2_9GAMM</name>
<evidence type="ECO:0000259" key="5">
    <source>
        <dbReference type="Pfam" id="PF01011"/>
    </source>
</evidence>
<keyword evidence="4" id="KW-0732">Signal</keyword>
<dbReference type="Gene3D" id="2.140.10.10">
    <property type="entry name" value="Quinoprotein alcohol dehydrogenase-like superfamily"/>
    <property type="match status" value="2"/>
</dbReference>
<reference evidence="6 7" key="1">
    <citation type="submission" date="2020-08" db="EMBL/GenBank/DDBJ databases">
        <title>Genomic Encyclopedia of Type Strains, Phase III (KMG-III): the genomes of soil and plant-associated and newly described type strains.</title>
        <authorList>
            <person name="Whitman W."/>
        </authorList>
    </citation>
    <scope>NUCLEOTIDE SEQUENCE [LARGE SCALE GENOMIC DNA]</scope>
    <source>
        <strain evidence="6 7">CECT 8654</strain>
    </source>
</reference>
<organism evidence="6 7">
    <name type="scientific">Litorivivens lipolytica</name>
    <dbReference type="NCBI Taxonomy" id="1524264"/>
    <lineage>
        <taxon>Bacteria</taxon>
        <taxon>Pseudomonadati</taxon>
        <taxon>Pseudomonadota</taxon>
        <taxon>Gammaproteobacteria</taxon>
        <taxon>Litorivivens</taxon>
    </lineage>
</organism>
<evidence type="ECO:0000256" key="1">
    <source>
        <dbReference type="ARBA" id="ARBA00001931"/>
    </source>
</evidence>
<dbReference type="Pfam" id="PF01011">
    <property type="entry name" value="PQQ"/>
    <property type="match status" value="1"/>
</dbReference>
<dbReference type="AlphaFoldDB" id="A0A7W4Z4X2"/>
<comment type="caution">
    <text evidence="6">The sequence shown here is derived from an EMBL/GenBank/DDBJ whole genome shotgun (WGS) entry which is preliminary data.</text>
</comment>
<dbReference type="InterPro" id="IPR002372">
    <property type="entry name" value="PQQ_rpt_dom"/>
</dbReference>
<feature type="chain" id="PRO_5030781126" evidence="4">
    <location>
        <begin position="26"/>
        <end position="655"/>
    </location>
</feature>
<gene>
    <name evidence="6" type="ORF">FHR99_000814</name>
</gene>
<evidence type="ECO:0000256" key="2">
    <source>
        <dbReference type="ARBA" id="ARBA00008156"/>
    </source>
</evidence>
<dbReference type="InterPro" id="IPR018391">
    <property type="entry name" value="PQQ_b-propeller_rpt"/>
</dbReference>
<proteinExistence type="inferred from homology"/>
<dbReference type="PANTHER" id="PTHR32303:SF4">
    <property type="entry name" value="QUINOPROTEIN GLUCOSE DEHYDROGENASE"/>
    <property type="match status" value="1"/>
</dbReference>
<dbReference type="EC" id="1.1.5.2" evidence="6"/>
<evidence type="ECO:0000313" key="7">
    <source>
        <dbReference type="Proteomes" id="UP000537130"/>
    </source>
</evidence>
<accession>A0A7W4Z4X2</accession>
<dbReference type="InterPro" id="IPR011047">
    <property type="entry name" value="Quinoprotein_ADH-like_sf"/>
</dbReference>
<dbReference type="GO" id="GO:0008876">
    <property type="term" value="F:quinoprotein glucose dehydrogenase activity"/>
    <property type="evidence" value="ECO:0007669"/>
    <property type="project" value="UniProtKB-EC"/>
</dbReference>
<keyword evidence="3 6" id="KW-0560">Oxidoreductase</keyword>
<dbReference type="GO" id="GO:0048038">
    <property type="term" value="F:quinone binding"/>
    <property type="evidence" value="ECO:0007669"/>
    <property type="project" value="InterPro"/>
</dbReference>
<protein>
    <submittedName>
        <fullName evidence="6">Quinoprotein glucose dehydrogenase</fullName>
        <ecNumber evidence="6">1.1.5.2</ecNumber>
    </submittedName>
</protein>
<evidence type="ECO:0000256" key="4">
    <source>
        <dbReference type="SAM" id="SignalP"/>
    </source>
</evidence>
<comment type="cofactor">
    <cofactor evidence="1">
        <name>pyrroloquinoline quinone</name>
        <dbReference type="ChEBI" id="CHEBI:58442"/>
    </cofactor>
</comment>
<sequence>MNHMTLNTQALLTLLLCCLLSGCWASTSPEPAAHSAAEGLTAEWPTYGGPGSDRFSPLNEINIENVQDLEIAWRHDSGDKSDGSGDWSFTSLQVTPIAVNDTLYYCTPFGRVFALNPATGEERWVFDPEIKNTSGGYYPALCRGVSYWEGDAQDSCDKRIVYGTRDAELIALDADTGQPCPGFGKAGRVALREGISEHETWEYYPTSPPVIIDDKAVIGALVVDNLRTGAPSGVVRAFDIRTGELAWAWDPVSEDYKARHQDQHGATRYHQGTPNVWAPMSADHDLNLVLIPTGNPSPDLYGGERDGIDEYGSSVVALDARSGRYRWHFQTVHHDVWDFDVAAQPTLFQIPGVGQGRRGIAQGTKTGMVFLLDRETGKPLYPVEERPVPQNGVPGEKLSPTQPFATHPAPLHFTAPLTEENVEGLFGFGKSACQELIRQYRSEGIFTPPSLEGSVLYPANMGGINWGSVAINPGNGLMFVNQMHFATVVQLIPRQEYDAEPRDGVYPLEYFEMKGTPYGALRTPLVSNWGAPCVPKPWGSFTAVDLKSGEIKWRIPLGTTRDLAPFPLWFNTGVPNVGGALATAGDLVFIGATTDRYLRAFDQHTGEEVWRQSLPFTANATPMTYQINGRQYLVVAAGGHGWSEPGDALIAFALP</sequence>
<evidence type="ECO:0000313" key="6">
    <source>
        <dbReference type="EMBL" id="MBB3046578.1"/>
    </source>
</evidence>
<dbReference type="PANTHER" id="PTHR32303">
    <property type="entry name" value="QUINOPROTEIN ALCOHOL DEHYDROGENASE (CYTOCHROME C)"/>
    <property type="match status" value="1"/>
</dbReference>
<dbReference type="EMBL" id="JACHWY010000001">
    <property type="protein sequence ID" value="MBB3046578.1"/>
    <property type="molecule type" value="Genomic_DNA"/>
</dbReference>
<dbReference type="RefSeq" id="WP_246386452.1">
    <property type="nucleotide sequence ID" value="NZ_JACHWY010000001.1"/>
</dbReference>
<keyword evidence="7" id="KW-1185">Reference proteome</keyword>
<dbReference type="SMART" id="SM00564">
    <property type="entry name" value="PQQ"/>
    <property type="match status" value="5"/>
</dbReference>
<dbReference type="InterPro" id="IPR017511">
    <property type="entry name" value="PQQ_mDH"/>
</dbReference>